<name>A0AAV5U8M3_9BILA</name>
<dbReference type="EMBL" id="BTSX01000006">
    <property type="protein sequence ID" value="GMT03127.1"/>
    <property type="molecule type" value="Genomic_DNA"/>
</dbReference>
<proteinExistence type="predicted"/>
<evidence type="ECO:0000313" key="1">
    <source>
        <dbReference type="EMBL" id="GMT03127.1"/>
    </source>
</evidence>
<organism evidence="1 2">
    <name type="scientific">Pristionchus entomophagus</name>
    <dbReference type="NCBI Taxonomy" id="358040"/>
    <lineage>
        <taxon>Eukaryota</taxon>
        <taxon>Metazoa</taxon>
        <taxon>Ecdysozoa</taxon>
        <taxon>Nematoda</taxon>
        <taxon>Chromadorea</taxon>
        <taxon>Rhabditida</taxon>
        <taxon>Rhabditina</taxon>
        <taxon>Diplogasteromorpha</taxon>
        <taxon>Diplogasteroidea</taxon>
        <taxon>Neodiplogasteridae</taxon>
        <taxon>Pristionchus</taxon>
    </lineage>
</organism>
<accession>A0AAV5U8M3</accession>
<dbReference type="AlphaFoldDB" id="A0AAV5U8M3"/>
<gene>
    <name evidence="1" type="ORF">PENTCL1PPCAC_25301</name>
</gene>
<sequence length="80" mass="8654">MQWTSVESSVGRVSHRIKSVADGSVTTVISEGLELGSVQDHRRRHEVRGLLGFSRLIGSASEGVQQALEGNPELLIQKSV</sequence>
<evidence type="ECO:0008006" key="3">
    <source>
        <dbReference type="Google" id="ProtNLM"/>
    </source>
</evidence>
<protein>
    <recommendedName>
        <fullName evidence="3">BLOC-1-related complex subunit 7</fullName>
    </recommendedName>
</protein>
<comment type="caution">
    <text evidence="1">The sequence shown here is derived from an EMBL/GenBank/DDBJ whole genome shotgun (WGS) entry which is preliminary data.</text>
</comment>
<evidence type="ECO:0000313" key="2">
    <source>
        <dbReference type="Proteomes" id="UP001432027"/>
    </source>
</evidence>
<dbReference type="Proteomes" id="UP001432027">
    <property type="component" value="Unassembled WGS sequence"/>
</dbReference>
<reference evidence="1" key="1">
    <citation type="submission" date="2023-10" db="EMBL/GenBank/DDBJ databases">
        <title>Genome assembly of Pristionchus species.</title>
        <authorList>
            <person name="Yoshida K."/>
            <person name="Sommer R.J."/>
        </authorList>
    </citation>
    <scope>NUCLEOTIDE SEQUENCE</scope>
    <source>
        <strain evidence="1">RS0144</strain>
    </source>
</reference>
<keyword evidence="2" id="KW-1185">Reference proteome</keyword>